<evidence type="ECO:0000256" key="3">
    <source>
        <dbReference type="SAM" id="SignalP"/>
    </source>
</evidence>
<dbReference type="InterPro" id="IPR011990">
    <property type="entry name" value="TPR-like_helical_dom_sf"/>
</dbReference>
<dbReference type="RefSeq" id="WP_312645929.1">
    <property type="nucleotide sequence ID" value="NZ_CP116967.1"/>
</dbReference>
<feature type="repeat" description="TPR" evidence="1">
    <location>
        <begin position="101"/>
        <end position="134"/>
    </location>
</feature>
<evidence type="ECO:0000313" key="5">
    <source>
        <dbReference type="Proteomes" id="UP001302719"/>
    </source>
</evidence>
<dbReference type="KEGG" id="nall:PP769_05525"/>
<name>A0AA96GCT7_9BACT</name>
<dbReference type="SUPFAM" id="SSF48452">
    <property type="entry name" value="TPR-like"/>
    <property type="match status" value="1"/>
</dbReference>
<evidence type="ECO:0000256" key="1">
    <source>
        <dbReference type="PROSITE-ProRule" id="PRU00339"/>
    </source>
</evidence>
<feature type="compositionally biased region" description="Basic and acidic residues" evidence="2">
    <location>
        <begin position="26"/>
        <end position="36"/>
    </location>
</feature>
<feature type="signal peptide" evidence="3">
    <location>
        <begin position="1"/>
        <end position="23"/>
    </location>
</feature>
<feature type="chain" id="PRO_5041665628" evidence="3">
    <location>
        <begin position="24"/>
        <end position="149"/>
    </location>
</feature>
<dbReference type="AlphaFoldDB" id="A0AA96GCT7"/>
<evidence type="ECO:0000313" key="4">
    <source>
        <dbReference type="EMBL" id="WNM59226.1"/>
    </source>
</evidence>
<dbReference type="EMBL" id="CP116967">
    <property type="protein sequence ID" value="WNM59226.1"/>
    <property type="molecule type" value="Genomic_DNA"/>
</dbReference>
<keyword evidence="1" id="KW-0802">TPR repeat</keyword>
<reference evidence="4 5" key="1">
    <citation type="submission" date="2023-01" db="EMBL/GenBank/DDBJ databases">
        <title>Cultivation and genomic characterization of new, ubiquitous marine nitrite-oxidizing bacteria from the Nitrospirales.</title>
        <authorList>
            <person name="Mueller A.J."/>
            <person name="Daebeler A."/>
            <person name="Herbold C.W."/>
            <person name="Kirkegaard R.H."/>
            <person name="Daims H."/>
        </authorList>
    </citation>
    <scope>NUCLEOTIDE SEQUENCE [LARGE SCALE GENOMIC DNA]</scope>
    <source>
        <strain evidence="4 5">VA</strain>
    </source>
</reference>
<keyword evidence="5" id="KW-1185">Reference proteome</keyword>
<organism evidence="4 5">
    <name type="scientific">Candidatus Nitrospira allomarina</name>
    <dbReference type="NCBI Taxonomy" id="3020900"/>
    <lineage>
        <taxon>Bacteria</taxon>
        <taxon>Pseudomonadati</taxon>
        <taxon>Nitrospirota</taxon>
        <taxon>Nitrospiria</taxon>
        <taxon>Nitrospirales</taxon>
        <taxon>Nitrospiraceae</taxon>
        <taxon>Nitrospira</taxon>
    </lineage>
</organism>
<gene>
    <name evidence="4" type="ORF">PP769_05525</name>
</gene>
<dbReference type="Proteomes" id="UP001302719">
    <property type="component" value="Chromosome"/>
</dbReference>
<feature type="region of interest" description="Disordered" evidence="2">
    <location>
        <begin position="26"/>
        <end position="53"/>
    </location>
</feature>
<dbReference type="Gene3D" id="1.25.40.10">
    <property type="entry name" value="Tetratricopeptide repeat domain"/>
    <property type="match status" value="1"/>
</dbReference>
<dbReference type="Pfam" id="PF13432">
    <property type="entry name" value="TPR_16"/>
    <property type="match status" value="1"/>
</dbReference>
<evidence type="ECO:0000256" key="2">
    <source>
        <dbReference type="SAM" id="MobiDB-lite"/>
    </source>
</evidence>
<dbReference type="PROSITE" id="PS51257">
    <property type="entry name" value="PROKAR_LIPOPROTEIN"/>
    <property type="match status" value="1"/>
</dbReference>
<proteinExistence type="predicted"/>
<protein>
    <submittedName>
        <fullName evidence="4">Tetratricopeptide repeat protein</fullName>
    </submittedName>
</protein>
<dbReference type="PROSITE" id="PS50293">
    <property type="entry name" value="TPR_REGION"/>
    <property type="match status" value="1"/>
</dbReference>
<dbReference type="PROSITE" id="PS50005">
    <property type="entry name" value="TPR"/>
    <property type="match status" value="1"/>
</dbReference>
<dbReference type="InterPro" id="IPR019734">
    <property type="entry name" value="TPR_rpt"/>
</dbReference>
<keyword evidence="3" id="KW-0732">Signal</keyword>
<accession>A0AA96GCT7</accession>
<dbReference type="SMART" id="SM00028">
    <property type="entry name" value="TPR"/>
    <property type="match status" value="2"/>
</dbReference>
<sequence length="149" mass="15652">MNQRSFGLGLLFLMMLVLSGCDSGEYGKETKPEPKAESTPMSPAEAPGMAETSQVEGALMVTAGVAGAAENEEGVNHFQQGHWDVAQEHFTKAIAANADLPEAHYNLALALDKLGNHADATNHFKKALELAPADPMIAGSKILQAHVGG</sequence>